<dbReference type="EMBL" id="AYSA01000278">
    <property type="protein sequence ID" value="ESZ93936.1"/>
    <property type="molecule type" value="Genomic_DNA"/>
</dbReference>
<dbReference type="Proteomes" id="UP000019487">
    <property type="component" value="Unassembled WGS sequence"/>
</dbReference>
<gene>
    <name evidence="2" type="ORF">SBOR_5695</name>
</gene>
<proteinExistence type="predicted"/>
<keyword evidence="3" id="KW-1185">Reference proteome</keyword>
<evidence type="ECO:0000313" key="2">
    <source>
        <dbReference type="EMBL" id="ESZ93936.1"/>
    </source>
</evidence>
<evidence type="ECO:0000256" key="1">
    <source>
        <dbReference type="SAM" id="SignalP"/>
    </source>
</evidence>
<evidence type="ECO:0000313" key="3">
    <source>
        <dbReference type="Proteomes" id="UP000019487"/>
    </source>
</evidence>
<accession>W9CDJ6</accession>
<keyword evidence="1" id="KW-0732">Signal</keyword>
<reference evidence="2 3" key="1">
    <citation type="journal article" date="2014" name="Genome Announc.">
        <title>Draft genome sequence of Sclerotinia borealis, a psychrophilic plant pathogenic fungus.</title>
        <authorList>
            <person name="Mardanov A.V."/>
            <person name="Beletsky A.V."/>
            <person name="Kadnikov V.V."/>
            <person name="Ignatov A.N."/>
            <person name="Ravin N.V."/>
        </authorList>
    </citation>
    <scope>NUCLEOTIDE SEQUENCE [LARGE SCALE GENOMIC DNA]</scope>
    <source>
        <strain evidence="3">F-4157</strain>
    </source>
</reference>
<feature type="chain" id="PRO_5004918974" evidence="1">
    <location>
        <begin position="18"/>
        <end position="311"/>
    </location>
</feature>
<feature type="signal peptide" evidence="1">
    <location>
        <begin position="1"/>
        <end position="17"/>
    </location>
</feature>
<dbReference type="AlphaFoldDB" id="W9CDJ6"/>
<dbReference type="HOGENOM" id="CLU_894747_0_0_1"/>
<comment type="caution">
    <text evidence="2">The sequence shown here is derived from an EMBL/GenBank/DDBJ whole genome shotgun (WGS) entry which is preliminary data.</text>
</comment>
<protein>
    <submittedName>
        <fullName evidence="2">Uncharacterized protein</fullName>
    </submittedName>
</protein>
<sequence>MLKHLTTLSIIIAPLFASPTPLPLTTTILSSDYTSQGHLQVLNASTPYFPGAGPITGCITSSFTWTLDTSACGLFNGNRTVYNQSIGMWMYAFGTEEGACGLVEGGRVTCSSGGIKSQGKWSTPNSTIAGIPLYMMGWANWPIQNWPSQGVDVDVWNTLVSNPVPGVVLEGFGKSFTELEKVIKLWQELLKPDGYRLLDWDTRQNLSKDLRLGQAHGVRLLKCIDNFDLSRHEDADEAIYAELARQIKKSAKDVGIVDTRTERLFFDYAIEVENMNTKTSTSLRKNTVVMDEYAEWKLMWPKAIGEQGVMV</sequence>
<dbReference type="OrthoDB" id="3796383at2759"/>
<name>W9CDJ6_SCLBF</name>
<organism evidence="2 3">
    <name type="scientific">Sclerotinia borealis (strain F-4128)</name>
    <dbReference type="NCBI Taxonomy" id="1432307"/>
    <lineage>
        <taxon>Eukaryota</taxon>
        <taxon>Fungi</taxon>
        <taxon>Dikarya</taxon>
        <taxon>Ascomycota</taxon>
        <taxon>Pezizomycotina</taxon>
        <taxon>Leotiomycetes</taxon>
        <taxon>Helotiales</taxon>
        <taxon>Sclerotiniaceae</taxon>
        <taxon>Sclerotinia</taxon>
    </lineage>
</organism>